<dbReference type="EMBL" id="CP110429">
    <property type="protein sequence ID" value="WAQ88077.1"/>
    <property type="molecule type" value="Genomic_DNA"/>
</dbReference>
<evidence type="ECO:0000313" key="1">
    <source>
        <dbReference type="EMBL" id="WAQ88077.1"/>
    </source>
</evidence>
<gene>
    <name evidence="1" type="ORF">PtA15_9A202</name>
</gene>
<name>A0ABY7CZE9_9BASI</name>
<protein>
    <submittedName>
        <fullName evidence="1">Uncharacterized protein</fullName>
    </submittedName>
</protein>
<proteinExistence type="predicted"/>
<dbReference type="GeneID" id="77813282"/>
<dbReference type="RefSeq" id="XP_053023632.1">
    <property type="nucleotide sequence ID" value="XM_053172387.1"/>
</dbReference>
<sequence>MEYSYDTIYYYVYALPPTFSSPAAEDHRQRLPATFLGRFPTRLQLSDLTSPPPTLSFELNVLKLAPQFVQFGPI</sequence>
<dbReference type="Proteomes" id="UP001164743">
    <property type="component" value="Chromosome 9A"/>
</dbReference>
<accession>A0ABY7CZE9</accession>
<reference evidence="1" key="1">
    <citation type="submission" date="2022-10" db="EMBL/GenBank/DDBJ databases">
        <title>Puccinia triticina Genome sequencing and assembly.</title>
        <authorList>
            <person name="Li C."/>
        </authorList>
    </citation>
    <scope>NUCLEOTIDE SEQUENCE</scope>
    <source>
        <strain evidence="1">Pt15</strain>
    </source>
</reference>
<keyword evidence="2" id="KW-1185">Reference proteome</keyword>
<evidence type="ECO:0000313" key="2">
    <source>
        <dbReference type="Proteomes" id="UP001164743"/>
    </source>
</evidence>
<organism evidence="1 2">
    <name type="scientific">Puccinia triticina</name>
    <dbReference type="NCBI Taxonomy" id="208348"/>
    <lineage>
        <taxon>Eukaryota</taxon>
        <taxon>Fungi</taxon>
        <taxon>Dikarya</taxon>
        <taxon>Basidiomycota</taxon>
        <taxon>Pucciniomycotina</taxon>
        <taxon>Pucciniomycetes</taxon>
        <taxon>Pucciniales</taxon>
        <taxon>Pucciniaceae</taxon>
        <taxon>Puccinia</taxon>
    </lineage>
</organism>